<dbReference type="PANTHER" id="PTHR13233">
    <property type="entry name" value="MICROSPHERULE PROTEIN 1"/>
    <property type="match status" value="1"/>
</dbReference>
<dbReference type="AlphaFoldDB" id="A0A8T2BLD7"/>
<dbReference type="EMBL" id="JAEFBK010000007">
    <property type="protein sequence ID" value="KAG7587149.1"/>
    <property type="molecule type" value="Genomic_DNA"/>
</dbReference>
<dbReference type="GO" id="GO:0044545">
    <property type="term" value="C:NSL complex"/>
    <property type="evidence" value="ECO:0007669"/>
    <property type="project" value="TreeGrafter"/>
</dbReference>
<proteinExistence type="predicted"/>
<dbReference type="GO" id="GO:0045944">
    <property type="term" value="P:positive regulation of transcription by RNA polymerase II"/>
    <property type="evidence" value="ECO:0007669"/>
    <property type="project" value="TreeGrafter"/>
</dbReference>
<evidence type="ECO:0000313" key="3">
    <source>
        <dbReference type="EMBL" id="KAG7587149.1"/>
    </source>
</evidence>
<sequence length="573" mass="65442">MASQWLPEDDYLLRKSLEDGTSLETLAKGAVRFSRKFTLSELTDRWHCLLYNLKVTSLSSSVGFELQYGAQFLPQSHCHSIPIRTHYYSARKRRRLELEESLKVNNNAIDEHLNVEEETVFGECDDFDFKFEDIEIFRKTFPDIMLSPHDYQQDDYQTTRFDNDNDDDDDYRMVEQMLNINDAQIHDCYVTDTTTTEHVMLQEVFQDPLFQQPNTSFNEPTSQSRQQVILHQAETWIPPNQDLPSSVMLLCELDPHPEIVNGVINCVINRESDDIPDNNDINLLLYKYNHKARNSVNPSSSSLRKNMKPPLPPTRGSSSQAKGNDITHSYGFGNCAVTTQASCSFASNASFTEKPTSTVAATTSSTLQHSPENETCEQTLSAAMNINVPEENNNDIESDEDLPSFSDVEAMILDMDLEPIGEDQYELEASRYRNEKMARMIMRLEQSAESYMNRDIASHGAFALLYGSSKHYINKPEVLLGRATGEYPVDIDLGRSGSETKFSRRQALIKLKQDGCFEIKNLGKFSIWMNEEEIGHGEVVVLKNSCLIQIREKSFIFETNEKAVKRYLDGIHK</sequence>
<reference evidence="3 4" key="1">
    <citation type="submission" date="2020-12" db="EMBL/GenBank/DDBJ databases">
        <title>Concerted genomic and epigenomic changes stabilize Arabidopsis allopolyploids.</title>
        <authorList>
            <person name="Chen Z."/>
        </authorList>
    </citation>
    <scope>NUCLEOTIDE SEQUENCE [LARGE SCALE GENOMIC DNA]</scope>
    <source>
        <strain evidence="3">Allo738</strain>
        <tissue evidence="3">Leaf</tissue>
    </source>
</reference>
<organism evidence="3 4">
    <name type="scientific">Arabidopsis thaliana x Arabidopsis arenosa</name>
    <dbReference type="NCBI Taxonomy" id="1240361"/>
    <lineage>
        <taxon>Eukaryota</taxon>
        <taxon>Viridiplantae</taxon>
        <taxon>Streptophyta</taxon>
        <taxon>Embryophyta</taxon>
        <taxon>Tracheophyta</taxon>
        <taxon>Spermatophyta</taxon>
        <taxon>Magnoliopsida</taxon>
        <taxon>eudicotyledons</taxon>
        <taxon>Gunneridae</taxon>
        <taxon>Pentapetalae</taxon>
        <taxon>rosids</taxon>
        <taxon>malvids</taxon>
        <taxon>Brassicales</taxon>
        <taxon>Brassicaceae</taxon>
        <taxon>Camelineae</taxon>
        <taxon>Arabidopsis</taxon>
    </lineage>
</organism>
<feature type="compositionally biased region" description="Polar residues" evidence="1">
    <location>
        <begin position="294"/>
        <end position="304"/>
    </location>
</feature>
<name>A0A8T2BLD7_9BRAS</name>
<dbReference type="Pfam" id="PF00498">
    <property type="entry name" value="FHA"/>
    <property type="match status" value="1"/>
</dbReference>
<keyword evidence="4" id="KW-1185">Reference proteome</keyword>
<evidence type="ECO:0000259" key="2">
    <source>
        <dbReference type="PROSITE" id="PS50006"/>
    </source>
</evidence>
<dbReference type="GO" id="GO:0031011">
    <property type="term" value="C:Ino80 complex"/>
    <property type="evidence" value="ECO:0007669"/>
    <property type="project" value="InterPro"/>
</dbReference>
<dbReference type="InterPro" id="IPR037912">
    <property type="entry name" value="MCRS1"/>
</dbReference>
<dbReference type="InterPro" id="IPR000253">
    <property type="entry name" value="FHA_dom"/>
</dbReference>
<dbReference type="Pfam" id="PF13325">
    <property type="entry name" value="MCRS_N"/>
    <property type="match status" value="1"/>
</dbReference>
<protein>
    <submittedName>
        <fullName evidence="3">Forkhead-associated (FHA) domain</fullName>
    </submittedName>
</protein>
<dbReference type="CDD" id="cd22687">
    <property type="entry name" value="FHA_MCRS1"/>
    <property type="match status" value="1"/>
</dbReference>
<dbReference type="GO" id="GO:0002151">
    <property type="term" value="F:G-quadruplex RNA binding"/>
    <property type="evidence" value="ECO:0007669"/>
    <property type="project" value="InterPro"/>
</dbReference>
<dbReference type="PROSITE" id="PS50006">
    <property type="entry name" value="FHA_DOMAIN"/>
    <property type="match status" value="1"/>
</dbReference>
<dbReference type="PANTHER" id="PTHR13233:SF8">
    <property type="entry name" value="FORKHEAD-ASSOCIATED (FHA) DOMAIN-CONTAINING PROTEIN"/>
    <property type="match status" value="1"/>
</dbReference>
<evidence type="ECO:0000313" key="4">
    <source>
        <dbReference type="Proteomes" id="UP000694240"/>
    </source>
</evidence>
<feature type="domain" description="FHA" evidence="2">
    <location>
        <begin position="478"/>
        <end position="534"/>
    </location>
</feature>
<dbReference type="Proteomes" id="UP000694240">
    <property type="component" value="Chromosome 7"/>
</dbReference>
<evidence type="ECO:0000256" key="1">
    <source>
        <dbReference type="SAM" id="MobiDB-lite"/>
    </source>
</evidence>
<comment type="caution">
    <text evidence="3">The sequence shown here is derived from an EMBL/GenBank/DDBJ whole genome shotgun (WGS) entry which is preliminary data.</text>
</comment>
<accession>A0A8T2BLD7</accession>
<dbReference type="InterPro" id="IPR025999">
    <property type="entry name" value="MCRS_N"/>
</dbReference>
<feature type="region of interest" description="Disordered" evidence="1">
    <location>
        <begin position="294"/>
        <end position="324"/>
    </location>
</feature>
<dbReference type="GO" id="GO:0071339">
    <property type="term" value="C:MLL1 complex"/>
    <property type="evidence" value="ECO:0007669"/>
    <property type="project" value="InterPro"/>
</dbReference>
<gene>
    <name evidence="3" type="ORF">ISN45_Aa02g023780</name>
</gene>